<protein>
    <submittedName>
        <fullName evidence="3">Damage-inducible protein DinB</fullName>
    </submittedName>
</protein>
<name>A0ABR6PKA8_9SPHI</name>
<proteinExistence type="inferred from homology"/>
<organism evidence="3 4">
    <name type="scientific">Mucilaginibacter lappiensis</name>
    <dbReference type="NCBI Taxonomy" id="354630"/>
    <lineage>
        <taxon>Bacteria</taxon>
        <taxon>Pseudomonadati</taxon>
        <taxon>Bacteroidota</taxon>
        <taxon>Sphingobacteriia</taxon>
        <taxon>Sphingobacteriales</taxon>
        <taxon>Sphingobacteriaceae</taxon>
        <taxon>Mucilaginibacter</taxon>
    </lineage>
</organism>
<dbReference type="Proteomes" id="UP000541583">
    <property type="component" value="Unassembled WGS sequence"/>
</dbReference>
<dbReference type="InterPro" id="IPR007837">
    <property type="entry name" value="DinB"/>
</dbReference>
<dbReference type="EMBL" id="JACHCB010000004">
    <property type="protein sequence ID" value="MBB6109425.1"/>
    <property type="molecule type" value="Genomic_DNA"/>
</dbReference>
<evidence type="ECO:0000313" key="4">
    <source>
        <dbReference type="Proteomes" id="UP000541583"/>
    </source>
</evidence>
<keyword evidence="2" id="KW-0479">Metal-binding</keyword>
<comment type="similarity">
    <text evidence="1">Belongs to the DinB family.</text>
</comment>
<comment type="caution">
    <text evidence="3">The sequence shown here is derived from an EMBL/GenBank/DDBJ whole genome shotgun (WGS) entry which is preliminary data.</text>
</comment>
<evidence type="ECO:0000256" key="1">
    <source>
        <dbReference type="ARBA" id="ARBA00008635"/>
    </source>
</evidence>
<dbReference type="RefSeq" id="WP_076373139.1">
    <property type="nucleotide sequence ID" value="NZ_FTMG01000004.1"/>
</dbReference>
<gene>
    <name evidence="3" type="ORF">HDF23_002172</name>
</gene>
<dbReference type="InterPro" id="IPR034660">
    <property type="entry name" value="DinB/YfiT-like"/>
</dbReference>
<dbReference type="PANTHER" id="PTHR37302">
    <property type="entry name" value="SLR1116 PROTEIN"/>
    <property type="match status" value="1"/>
</dbReference>
<evidence type="ECO:0000313" key="3">
    <source>
        <dbReference type="EMBL" id="MBB6109425.1"/>
    </source>
</evidence>
<dbReference type="Pfam" id="PF05163">
    <property type="entry name" value="DinB"/>
    <property type="match status" value="1"/>
</dbReference>
<keyword evidence="4" id="KW-1185">Reference proteome</keyword>
<dbReference type="PANTHER" id="PTHR37302:SF1">
    <property type="entry name" value="PROTEIN DINB"/>
    <property type="match status" value="1"/>
</dbReference>
<accession>A0ABR6PKA8</accession>
<reference evidence="3 4" key="1">
    <citation type="submission" date="2020-08" db="EMBL/GenBank/DDBJ databases">
        <title>Genomic Encyclopedia of Type Strains, Phase IV (KMG-V): Genome sequencing to study the core and pangenomes of soil and plant-associated prokaryotes.</title>
        <authorList>
            <person name="Whitman W."/>
        </authorList>
    </citation>
    <scope>NUCLEOTIDE SEQUENCE [LARGE SCALE GENOMIC DNA]</scope>
    <source>
        <strain evidence="3 4">ANJLi2</strain>
    </source>
</reference>
<evidence type="ECO:0000256" key="2">
    <source>
        <dbReference type="ARBA" id="ARBA00022723"/>
    </source>
</evidence>
<dbReference type="Gene3D" id="1.20.120.450">
    <property type="entry name" value="dinb family like domain"/>
    <property type="match status" value="1"/>
</dbReference>
<sequence>MKTHFIKLFNYNRFANDLLLNAITDAHVPPKPLQLFAHLLTAEQIWYSRCHSLPNKFSSPWLDYAIEECTQLVPECHDQWISYLNDLTEADFDKIIKYQNFRGDYFQDSLADILTHVINHGTHTRAQVGQQLRLAGAESLPITDYSYYLRLLRSGI</sequence>
<dbReference type="SUPFAM" id="SSF109854">
    <property type="entry name" value="DinB/YfiT-like putative metalloenzymes"/>
    <property type="match status" value="1"/>
</dbReference>